<dbReference type="Proteomes" id="UP000299102">
    <property type="component" value="Unassembled WGS sequence"/>
</dbReference>
<gene>
    <name evidence="1" type="ORF">EVAR_20135_1</name>
</gene>
<name>A0A4C1V3Z6_EUMVA</name>
<dbReference type="EMBL" id="BGZK01000267">
    <property type="protein sequence ID" value="GBP32955.1"/>
    <property type="molecule type" value="Genomic_DNA"/>
</dbReference>
<accession>A0A4C1V3Z6</accession>
<protein>
    <recommendedName>
        <fullName evidence="3">Reverse transcriptase domain-containing protein</fullName>
    </recommendedName>
</protein>
<keyword evidence="2" id="KW-1185">Reference proteome</keyword>
<proteinExistence type="predicted"/>
<dbReference type="AlphaFoldDB" id="A0A4C1V3Z6"/>
<organism evidence="1 2">
    <name type="scientific">Eumeta variegata</name>
    <name type="common">Bagworm moth</name>
    <name type="synonym">Eumeta japonica</name>
    <dbReference type="NCBI Taxonomy" id="151549"/>
    <lineage>
        <taxon>Eukaryota</taxon>
        <taxon>Metazoa</taxon>
        <taxon>Ecdysozoa</taxon>
        <taxon>Arthropoda</taxon>
        <taxon>Hexapoda</taxon>
        <taxon>Insecta</taxon>
        <taxon>Pterygota</taxon>
        <taxon>Neoptera</taxon>
        <taxon>Endopterygota</taxon>
        <taxon>Lepidoptera</taxon>
        <taxon>Glossata</taxon>
        <taxon>Ditrysia</taxon>
        <taxon>Tineoidea</taxon>
        <taxon>Psychidae</taxon>
        <taxon>Oiketicinae</taxon>
        <taxon>Eumeta</taxon>
    </lineage>
</organism>
<dbReference type="OrthoDB" id="7382669at2759"/>
<evidence type="ECO:0000313" key="2">
    <source>
        <dbReference type="Proteomes" id="UP000299102"/>
    </source>
</evidence>
<reference evidence="1 2" key="1">
    <citation type="journal article" date="2019" name="Commun. Biol.">
        <title>The bagworm genome reveals a unique fibroin gene that provides high tensile strength.</title>
        <authorList>
            <person name="Kono N."/>
            <person name="Nakamura H."/>
            <person name="Ohtoshi R."/>
            <person name="Tomita M."/>
            <person name="Numata K."/>
            <person name="Arakawa K."/>
        </authorList>
    </citation>
    <scope>NUCLEOTIDE SEQUENCE [LARGE SCALE GENOMIC DNA]</scope>
</reference>
<evidence type="ECO:0000313" key="1">
    <source>
        <dbReference type="EMBL" id="GBP32955.1"/>
    </source>
</evidence>
<evidence type="ECO:0008006" key="3">
    <source>
        <dbReference type="Google" id="ProtNLM"/>
    </source>
</evidence>
<comment type="caution">
    <text evidence="1">The sequence shown here is derived from an EMBL/GenBank/DDBJ whole genome shotgun (WGS) entry which is preliminary data.</text>
</comment>
<sequence>MLAEYFTDWRMEVHKVKNTFRKWPRMGCPQDSILRLTLKNILLDVLSRLPFPDGVQTVAHTDDITVLVEAELYRYFPGVLKYQTSQLLTGHGYFCKRLFELRPYEERVCDCNMVDDNMHHVLWEWSLYDRLCKVMFEGLEVLHVSPVTTWTWWTHG</sequence>